<dbReference type="eggNOG" id="COG1428">
    <property type="taxonomic scope" value="Bacteria"/>
</dbReference>
<dbReference type="InterPro" id="IPR050566">
    <property type="entry name" value="Deoxyribonucleoside_kinase"/>
</dbReference>
<feature type="binding site" evidence="3">
    <location>
        <position position="42"/>
    </location>
    <ligand>
        <name>substrate</name>
    </ligand>
</feature>
<dbReference type="OrthoDB" id="9776634at2"/>
<dbReference type="RefSeq" id="WP_025086662.1">
    <property type="nucleotide sequence ID" value="NZ_AZFT01000053.1"/>
</dbReference>
<dbReference type="CDD" id="cd01673">
    <property type="entry name" value="dNK"/>
    <property type="match status" value="1"/>
</dbReference>
<keyword evidence="4" id="KW-0547">Nucleotide-binding</keyword>
<dbReference type="EMBL" id="AZFT01000053">
    <property type="protein sequence ID" value="KRL83562.1"/>
    <property type="molecule type" value="Genomic_DNA"/>
</dbReference>
<comment type="caution">
    <text evidence="6">The sequence shown here is derived from an EMBL/GenBank/DDBJ whole genome shotgun (WGS) entry which is preliminary data.</text>
</comment>
<reference evidence="6 7" key="1">
    <citation type="journal article" date="2015" name="Genome Announc.">
        <title>Expanding the biotechnology potential of lactobacilli through comparative genomics of 213 strains and associated genera.</title>
        <authorList>
            <person name="Sun Z."/>
            <person name="Harris H.M."/>
            <person name="McCann A."/>
            <person name="Guo C."/>
            <person name="Argimon S."/>
            <person name="Zhang W."/>
            <person name="Yang X."/>
            <person name="Jeffery I.B."/>
            <person name="Cooney J.C."/>
            <person name="Kagawa T.F."/>
            <person name="Liu W."/>
            <person name="Song Y."/>
            <person name="Salvetti E."/>
            <person name="Wrobel A."/>
            <person name="Rasinkangas P."/>
            <person name="Parkhill J."/>
            <person name="Rea M.C."/>
            <person name="O'Sullivan O."/>
            <person name="Ritari J."/>
            <person name="Douillard F.P."/>
            <person name="Paul Ross R."/>
            <person name="Yang R."/>
            <person name="Briner A.E."/>
            <person name="Felis G.E."/>
            <person name="de Vos W.M."/>
            <person name="Barrangou R."/>
            <person name="Klaenhammer T.R."/>
            <person name="Caufield P.W."/>
            <person name="Cui Y."/>
            <person name="Zhang H."/>
            <person name="O'Toole P.W."/>
        </authorList>
    </citation>
    <scope>NUCLEOTIDE SEQUENCE [LARGE SCALE GENOMIC DNA]</scope>
    <source>
        <strain evidence="6 7">DSM 16634</strain>
    </source>
</reference>
<feature type="binding site" evidence="3">
    <location>
        <position position="68"/>
    </location>
    <ligand>
        <name>substrate</name>
    </ligand>
</feature>
<evidence type="ECO:0000256" key="2">
    <source>
        <dbReference type="PIRSR" id="PIRSR000705-1"/>
    </source>
</evidence>
<dbReference type="GO" id="GO:0005737">
    <property type="term" value="C:cytoplasm"/>
    <property type="evidence" value="ECO:0007669"/>
    <property type="project" value="TreeGrafter"/>
</dbReference>
<dbReference type="PANTHER" id="PTHR10513">
    <property type="entry name" value="DEOXYNUCLEOSIDE KINASE"/>
    <property type="match status" value="1"/>
</dbReference>
<dbReference type="SUPFAM" id="SSF52540">
    <property type="entry name" value="P-loop containing nucleoside triphosphate hydrolases"/>
    <property type="match status" value="1"/>
</dbReference>
<feature type="active site" description="Proton acceptor" evidence="2">
    <location>
        <position position="91"/>
    </location>
</feature>
<dbReference type="AlphaFoldDB" id="A0A0R1TX22"/>
<organism evidence="6 7">
    <name type="scientific">Ligilactobacillus apodemi DSM 16634 = JCM 16172</name>
    <dbReference type="NCBI Taxonomy" id="1423724"/>
    <lineage>
        <taxon>Bacteria</taxon>
        <taxon>Bacillati</taxon>
        <taxon>Bacillota</taxon>
        <taxon>Bacilli</taxon>
        <taxon>Lactobacillales</taxon>
        <taxon>Lactobacillaceae</taxon>
        <taxon>Ligilactobacillus</taxon>
    </lineage>
</organism>
<feature type="binding site" evidence="3">
    <location>
        <position position="163"/>
    </location>
    <ligand>
        <name>substrate</name>
    </ligand>
</feature>
<dbReference type="Gene3D" id="3.40.50.300">
    <property type="entry name" value="P-loop containing nucleotide triphosphate hydrolases"/>
    <property type="match status" value="1"/>
</dbReference>
<dbReference type="InterPro" id="IPR031314">
    <property type="entry name" value="DNK_dom"/>
</dbReference>
<evidence type="ECO:0000313" key="7">
    <source>
        <dbReference type="Proteomes" id="UP000051324"/>
    </source>
</evidence>
<dbReference type="Pfam" id="PF01712">
    <property type="entry name" value="dNK"/>
    <property type="match status" value="1"/>
</dbReference>
<name>A0A0R1TX22_9LACO</name>
<evidence type="ECO:0000256" key="1">
    <source>
        <dbReference type="ARBA" id="ARBA00007420"/>
    </source>
</evidence>
<evidence type="ECO:0000259" key="5">
    <source>
        <dbReference type="Pfam" id="PF01712"/>
    </source>
</evidence>
<evidence type="ECO:0000256" key="3">
    <source>
        <dbReference type="PIRSR" id="PIRSR000705-2"/>
    </source>
</evidence>
<feature type="binding site" evidence="3">
    <location>
        <position position="30"/>
    </location>
    <ligand>
        <name>substrate</name>
    </ligand>
</feature>
<protein>
    <submittedName>
        <fullName evidence="6">Deoxyguanosine kinase</fullName>
    </submittedName>
</protein>
<dbReference type="PIRSF" id="PIRSF000705">
    <property type="entry name" value="DNK"/>
    <property type="match status" value="1"/>
</dbReference>
<feature type="binding site" evidence="4">
    <location>
        <begin position="154"/>
        <end position="158"/>
    </location>
    <ligand>
        <name>ATP</name>
        <dbReference type="ChEBI" id="CHEBI:30616"/>
    </ligand>
</feature>
<evidence type="ECO:0000313" key="6">
    <source>
        <dbReference type="EMBL" id="KRL83562.1"/>
    </source>
</evidence>
<dbReference type="PATRIC" id="fig|1423724.4.peg.855"/>
<dbReference type="InterPro" id="IPR027417">
    <property type="entry name" value="P-loop_NTPase"/>
</dbReference>
<comment type="similarity">
    <text evidence="1">Belongs to the DCK/DGK family.</text>
</comment>
<sequence length="242" mass="27984">MITLAGIIGSGKSSLTQLLAEELNSTPFFEPVEDNPVLPLFYKGNEIAAKKRQAGDKDATNPYAYLLQTFFLNRRFMMMKQAMQQKNNILDRSIYEDAMFMKMNTDMGNATAIEYATYQELLGHMLTELKLASPTNNADLMVLIKVSYDTMIKRIQKRGRDYEQISTDPSLVDYYQRLLRYYDEFQANYQLSELLIIDGDKYDFVENSADRNHVLDLIEDRLVTLGNLSKTQANDLKEKRYN</sequence>
<feature type="binding site" evidence="3">
    <location>
        <position position="92"/>
    </location>
    <ligand>
        <name>substrate</name>
    </ligand>
</feature>
<dbReference type="PANTHER" id="PTHR10513:SF35">
    <property type="entry name" value="DEOXYADENOSINE KINASE"/>
    <property type="match status" value="1"/>
</dbReference>
<dbReference type="STRING" id="1423724.FC32_GL000816"/>
<keyword evidence="6" id="KW-0808">Transferase</keyword>
<dbReference type="InterPro" id="IPR002624">
    <property type="entry name" value="DCK/DGK"/>
</dbReference>
<feature type="binding site" evidence="4">
    <location>
        <begin position="6"/>
        <end position="14"/>
    </location>
    <ligand>
        <name>ATP</name>
        <dbReference type="ChEBI" id="CHEBI:30616"/>
    </ligand>
</feature>
<keyword evidence="6" id="KW-0418">Kinase</keyword>
<keyword evidence="7" id="KW-1185">Reference proteome</keyword>
<accession>A0A0R1TX22</accession>
<feature type="binding site" evidence="3">
    <location>
        <position position="97"/>
    </location>
    <ligand>
        <name>substrate</name>
    </ligand>
</feature>
<keyword evidence="4" id="KW-0067">ATP-binding</keyword>
<gene>
    <name evidence="6" type="ORF">FC32_GL000816</name>
</gene>
<proteinExistence type="inferred from homology"/>
<evidence type="ECO:0000256" key="4">
    <source>
        <dbReference type="PIRSR" id="PIRSR000705-3"/>
    </source>
</evidence>
<dbReference type="GO" id="GO:0019136">
    <property type="term" value="F:deoxynucleoside kinase activity"/>
    <property type="evidence" value="ECO:0007669"/>
    <property type="project" value="InterPro"/>
</dbReference>
<dbReference type="GO" id="GO:0005524">
    <property type="term" value="F:ATP binding"/>
    <property type="evidence" value="ECO:0007669"/>
    <property type="project" value="UniProtKB-KW"/>
</dbReference>
<dbReference type="Proteomes" id="UP000051324">
    <property type="component" value="Unassembled WGS sequence"/>
</dbReference>
<feature type="domain" description="Deoxynucleoside kinase" evidence="5">
    <location>
        <begin position="2"/>
        <end position="220"/>
    </location>
</feature>